<dbReference type="AlphaFoldDB" id="A0A0F9G0D2"/>
<gene>
    <name evidence="1" type="ORF">LCGC14_1888520</name>
</gene>
<proteinExistence type="predicted"/>
<comment type="caution">
    <text evidence="1">The sequence shown here is derived from an EMBL/GenBank/DDBJ whole genome shotgun (WGS) entry which is preliminary data.</text>
</comment>
<name>A0A0F9G0D2_9ZZZZ</name>
<dbReference type="EMBL" id="LAZR01019570">
    <property type="protein sequence ID" value="KKL92053.1"/>
    <property type="molecule type" value="Genomic_DNA"/>
</dbReference>
<reference evidence="1" key="1">
    <citation type="journal article" date="2015" name="Nature">
        <title>Complex archaea that bridge the gap between prokaryotes and eukaryotes.</title>
        <authorList>
            <person name="Spang A."/>
            <person name="Saw J.H."/>
            <person name="Jorgensen S.L."/>
            <person name="Zaremba-Niedzwiedzka K."/>
            <person name="Martijn J."/>
            <person name="Lind A.E."/>
            <person name="van Eijk R."/>
            <person name="Schleper C."/>
            <person name="Guy L."/>
            <person name="Ettema T.J."/>
        </authorList>
    </citation>
    <scope>NUCLEOTIDE SEQUENCE</scope>
</reference>
<evidence type="ECO:0000313" key="1">
    <source>
        <dbReference type="EMBL" id="KKL92053.1"/>
    </source>
</evidence>
<accession>A0A0F9G0D2</accession>
<protein>
    <submittedName>
        <fullName evidence="1">Uncharacterized protein</fullName>
    </submittedName>
</protein>
<organism evidence="1">
    <name type="scientific">marine sediment metagenome</name>
    <dbReference type="NCBI Taxonomy" id="412755"/>
    <lineage>
        <taxon>unclassified sequences</taxon>
        <taxon>metagenomes</taxon>
        <taxon>ecological metagenomes</taxon>
    </lineage>
</organism>
<sequence length="30" mass="3573">MELTILIFREIEYLDKWKGSMIECVVKTLA</sequence>